<dbReference type="EMBL" id="ML976283">
    <property type="protein sequence ID" value="KAF1935334.1"/>
    <property type="molecule type" value="Genomic_DNA"/>
</dbReference>
<gene>
    <name evidence="1" type="ORF">EJ02DRAFT_361733</name>
</gene>
<evidence type="ECO:0000313" key="2">
    <source>
        <dbReference type="Proteomes" id="UP000800038"/>
    </source>
</evidence>
<dbReference type="AlphaFoldDB" id="A0A6A5S759"/>
<evidence type="ECO:0000313" key="1">
    <source>
        <dbReference type="EMBL" id="KAF1935334.1"/>
    </source>
</evidence>
<name>A0A6A5S759_9PLEO</name>
<reference evidence="1" key="1">
    <citation type="journal article" date="2020" name="Stud. Mycol.">
        <title>101 Dothideomycetes genomes: a test case for predicting lifestyles and emergence of pathogens.</title>
        <authorList>
            <person name="Haridas S."/>
            <person name="Albert R."/>
            <person name="Binder M."/>
            <person name="Bloem J."/>
            <person name="Labutti K."/>
            <person name="Salamov A."/>
            <person name="Andreopoulos B."/>
            <person name="Baker S."/>
            <person name="Barry K."/>
            <person name="Bills G."/>
            <person name="Bluhm B."/>
            <person name="Cannon C."/>
            <person name="Castanera R."/>
            <person name="Culley D."/>
            <person name="Daum C."/>
            <person name="Ezra D."/>
            <person name="Gonzalez J."/>
            <person name="Henrissat B."/>
            <person name="Kuo A."/>
            <person name="Liang C."/>
            <person name="Lipzen A."/>
            <person name="Lutzoni F."/>
            <person name="Magnuson J."/>
            <person name="Mondo S."/>
            <person name="Nolan M."/>
            <person name="Ohm R."/>
            <person name="Pangilinan J."/>
            <person name="Park H.-J."/>
            <person name="Ramirez L."/>
            <person name="Alfaro M."/>
            <person name="Sun H."/>
            <person name="Tritt A."/>
            <person name="Yoshinaga Y."/>
            <person name="Zwiers L.-H."/>
            <person name="Turgeon B."/>
            <person name="Goodwin S."/>
            <person name="Spatafora J."/>
            <person name="Crous P."/>
            <person name="Grigoriev I."/>
        </authorList>
    </citation>
    <scope>NUCLEOTIDE SEQUENCE</scope>
    <source>
        <strain evidence="1">CBS 161.51</strain>
    </source>
</reference>
<accession>A0A6A5S759</accession>
<protein>
    <submittedName>
        <fullName evidence="1">Uncharacterized protein</fullName>
    </submittedName>
</protein>
<proteinExistence type="predicted"/>
<dbReference type="Proteomes" id="UP000800038">
    <property type="component" value="Unassembled WGS sequence"/>
</dbReference>
<dbReference type="OrthoDB" id="1577640at2759"/>
<keyword evidence="2" id="KW-1185">Reference proteome</keyword>
<sequence length="367" mass="40547">MRCFVGWCDSAHIKLGTSGFPITVAYSEARIKEKTLQLNGVSAGFQLVSASPIQAGVNGQANFSFHSHHLRFQPTSDYTKMLYDTAKDVVLISDVYNRRSWLVPKLSLMLHMAHAWFAENSPTSITNLDPIPFAEPHDDGSIVVRALEGQGDLVVCGQGNDSFKLRKLLLGLSINLLASVNCKAKSTRKTLYGFELMDLIMEPGRGGLMKELKIKKSQSWLALANLADAVIICSELGDAIAPAYGCCRTNTQCKTVPCGKDYLTAHLSCLDRFRSRAGKQSLSLNEPSQVPLFDHKIFWKVSGNPFDACKHEGHSTDTCWNRTNMLQSINEEFVLRFMHSTQEHSASVDSRALGLKGAVVFGNDRIM</sequence>
<organism evidence="1 2">
    <name type="scientific">Clathrospora elynae</name>
    <dbReference type="NCBI Taxonomy" id="706981"/>
    <lineage>
        <taxon>Eukaryota</taxon>
        <taxon>Fungi</taxon>
        <taxon>Dikarya</taxon>
        <taxon>Ascomycota</taxon>
        <taxon>Pezizomycotina</taxon>
        <taxon>Dothideomycetes</taxon>
        <taxon>Pleosporomycetidae</taxon>
        <taxon>Pleosporales</taxon>
        <taxon>Diademaceae</taxon>
        <taxon>Clathrospora</taxon>
    </lineage>
</organism>